<protein>
    <submittedName>
        <fullName evidence="3">Multiple epidermal growth factor-like domains 10</fullName>
    </submittedName>
</protein>
<keyword evidence="1" id="KW-0245">EGF-like domain</keyword>
<evidence type="ECO:0000256" key="2">
    <source>
        <dbReference type="SAM" id="Phobius"/>
    </source>
</evidence>
<dbReference type="Proteomes" id="UP000762676">
    <property type="component" value="Unassembled WGS sequence"/>
</dbReference>
<reference evidence="3 4" key="1">
    <citation type="journal article" date="2021" name="Elife">
        <title>Chloroplast acquisition without the gene transfer in kleptoplastic sea slugs, Plakobranchus ocellatus.</title>
        <authorList>
            <person name="Maeda T."/>
            <person name="Takahashi S."/>
            <person name="Yoshida T."/>
            <person name="Shimamura S."/>
            <person name="Takaki Y."/>
            <person name="Nagai Y."/>
            <person name="Toyoda A."/>
            <person name="Suzuki Y."/>
            <person name="Arimoto A."/>
            <person name="Ishii H."/>
            <person name="Satoh N."/>
            <person name="Nishiyama T."/>
            <person name="Hasebe M."/>
            <person name="Maruyama T."/>
            <person name="Minagawa J."/>
            <person name="Obokata J."/>
            <person name="Shigenobu S."/>
        </authorList>
    </citation>
    <scope>NUCLEOTIDE SEQUENCE [LARGE SCALE GENOMIC DNA]</scope>
</reference>
<evidence type="ECO:0000313" key="3">
    <source>
        <dbReference type="EMBL" id="GFS22435.1"/>
    </source>
</evidence>
<proteinExistence type="predicted"/>
<organism evidence="3 4">
    <name type="scientific">Elysia marginata</name>
    <dbReference type="NCBI Taxonomy" id="1093978"/>
    <lineage>
        <taxon>Eukaryota</taxon>
        <taxon>Metazoa</taxon>
        <taxon>Spiralia</taxon>
        <taxon>Lophotrochozoa</taxon>
        <taxon>Mollusca</taxon>
        <taxon>Gastropoda</taxon>
        <taxon>Heterobranchia</taxon>
        <taxon>Euthyneura</taxon>
        <taxon>Panpulmonata</taxon>
        <taxon>Sacoglossa</taxon>
        <taxon>Placobranchoidea</taxon>
        <taxon>Plakobranchidae</taxon>
        <taxon>Elysia</taxon>
    </lineage>
</organism>
<evidence type="ECO:0000256" key="1">
    <source>
        <dbReference type="ARBA" id="ARBA00022536"/>
    </source>
</evidence>
<keyword evidence="4" id="KW-1185">Reference proteome</keyword>
<dbReference type="GO" id="GO:0005044">
    <property type="term" value="F:scavenger receptor activity"/>
    <property type="evidence" value="ECO:0007669"/>
    <property type="project" value="InterPro"/>
</dbReference>
<feature type="transmembrane region" description="Helical" evidence="2">
    <location>
        <begin position="152"/>
        <end position="173"/>
    </location>
</feature>
<evidence type="ECO:0000313" key="4">
    <source>
        <dbReference type="Proteomes" id="UP000762676"/>
    </source>
</evidence>
<dbReference type="AlphaFoldDB" id="A0AAV4JJK5"/>
<dbReference type="EMBL" id="BMAT01003256">
    <property type="protein sequence ID" value="GFS22435.1"/>
    <property type="molecule type" value="Genomic_DNA"/>
</dbReference>
<keyword evidence="2" id="KW-0472">Membrane</keyword>
<keyword evidence="2" id="KW-0812">Transmembrane</keyword>
<gene>
    <name evidence="3" type="ORF">ElyMa_001616100</name>
</gene>
<keyword evidence="2" id="KW-1133">Transmembrane helix</keyword>
<accession>A0AAV4JJK5</accession>
<dbReference type="InterPro" id="IPR042635">
    <property type="entry name" value="MEGF10/SREC1/2-like"/>
</dbReference>
<dbReference type="Gene3D" id="2.170.300.10">
    <property type="entry name" value="Tie2 ligand-binding domain superfamily"/>
    <property type="match status" value="1"/>
</dbReference>
<comment type="caution">
    <text evidence="3">The sequence shown here is derived from an EMBL/GenBank/DDBJ whole genome shotgun (WGS) entry which is preliminary data.</text>
</comment>
<dbReference type="PANTHER" id="PTHR24043">
    <property type="entry name" value="SCAVENGER RECEPTOR CLASS F"/>
    <property type="match status" value="1"/>
</dbReference>
<sequence>MTRTYDDIIDWKWDNVHCKETRSFICEREGECDHRTYGKDCTLSCSEHCKGKDNSCGNVDGTCDQGCDPGYQGALCAQECDNGIYGEDSSLFCSEYCKGEDNSCDNVDGTCDHGCDAGYQGAQCRQAITKGVKVGRAHKNSNSEISKLNVTLIAEAIVVVVVAVARIAGFLVYRYRKSRQPRKYNNLKDNTVMNFSELPSNG</sequence>
<name>A0AAV4JJK5_9GAST</name>